<protein>
    <submittedName>
        <fullName evidence="4">PEGA domain-containing protein</fullName>
    </submittedName>
</protein>
<dbReference type="Pfam" id="PF18911">
    <property type="entry name" value="PKD_4"/>
    <property type="match status" value="1"/>
</dbReference>
<feature type="domain" description="PKD" evidence="3">
    <location>
        <begin position="2434"/>
        <end position="2498"/>
    </location>
</feature>
<dbReference type="Pfam" id="PF05048">
    <property type="entry name" value="NosD"/>
    <property type="match status" value="5"/>
</dbReference>
<keyword evidence="2" id="KW-0472">Membrane</keyword>
<evidence type="ECO:0000256" key="2">
    <source>
        <dbReference type="SAM" id="Phobius"/>
    </source>
</evidence>
<dbReference type="InterPro" id="IPR011050">
    <property type="entry name" value="Pectin_lyase_fold/virulence"/>
</dbReference>
<dbReference type="InterPro" id="IPR000601">
    <property type="entry name" value="PKD_dom"/>
</dbReference>
<evidence type="ECO:0000313" key="4">
    <source>
        <dbReference type="EMBL" id="QSZ66991.1"/>
    </source>
</evidence>
<dbReference type="KEGG" id="maqe:RJ40_05525"/>
<dbReference type="Pfam" id="PF00801">
    <property type="entry name" value="PKD"/>
    <property type="match status" value="1"/>
</dbReference>
<gene>
    <name evidence="4" type="ORF">RJ40_05525</name>
</gene>
<dbReference type="SMART" id="SM00710">
    <property type="entry name" value="PbH1"/>
    <property type="match status" value="32"/>
</dbReference>
<feature type="transmembrane region" description="Helical" evidence="2">
    <location>
        <begin position="2795"/>
        <end position="2816"/>
    </location>
</feature>
<organism evidence="4 5">
    <name type="scientific">Methanofollis aquaemaris</name>
    <dbReference type="NCBI Taxonomy" id="126734"/>
    <lineage>
        <taxon>Archaea</taxon>
        <taxon>Methanobacteriati</taxon>
        <taxon>Methanobacteriota</taxon>
        <taxon>Stenosarchaea group</taxon>
        <taxon>Methanomicrobia</taxon>
        <taxon>Methanomicrobiales</taxon>
        <taxon>Methanomicrobiaceae</taxon>
        <taxon>Methanofollis</taxon>
    </lineage>
</organism>
<feature type="region of interest" description="Disordered" evidence="1">
    <location>
        <begin position="2601"/>
        <end position="2632"/>
    </location>
</feature>
<dbReference type="InterPro" id="IPR013783">
    <property type="entry name" value="Ig-like_fold"/>
</dbReference>
<reference evidence="4" key="1">
    <citation type="journal article" date="2001" name="Int. J. Syst. Evol. Microbiol.">
        <title>Methanofollis aquaemaris sp. nov., a methanogen isolated from an aquaculture fish pond.</title>
        <authorList>
            <person name="Lai M.C."/>
            <person name="Chen S.C."/>
        </authorList>
    </citation>
    <scope>NUCLEOTIDE SEQUENCE</scope>
    <source>
        <strain evidence="4">N2F9704</strain>
    </source>
</reference>
<feature type="domain" description="PKD" evidence="3">
    <location>
        <begin position="2519"/>
        <end position="2600"/>
    </location>
</feature>
<dbReference type="NCBIfam" id="TIGR04213">
    <property type="entry name" value="PGF_pre_PGF"/>
    <property type="match status" value="1"/>
</dbReference>
<dbReference type="PANTHER" id="PTHR11319:SF35">
    <property type="entry name" value="OUTER MEMBRANE PROTEIN PMPC-RELATED"/>
    <property type="match status" value="1"/>
</dbReference>
<dbReference type="Proteomes" id="UP001042704">
    <property type="component" value="Chromosome"/>
</dbReference>
<accession>A0A8A3S5I7</accession>
<dbReference type="Gene3D" id="2.60.40.10">
    <property type="entry name" value="Immunoglobulins"/>
    <property type="match status" value="3"/>
</dbReference>
<dbReference type="InterPro" id="IPR026453">
    <property type="entry name" value="PGF_pre_PGF"/>
</dbReference>
<dbReference type="InterPro" id="IPR035986">
    <property type="entry name" value="PKD_dom_sf"/>
</dbReference>
<keyword evidence="5" id="KW-1185">Reference proteome</keyword>
<dbReference type="EMBL" id="CP036172">
    <property type="protein sequence ID" value="QSZ66991.1"/>
    <property type="molecule type" value="Genomic_DNA"/>
</dbReference>
<evidence type="ECO:0000313" key="5">
    <source>
        <dbReference type="Proteomes" id="UP001042704"/>
    </source>
</evidence>
<dbReference type="CDD" id="cd00146">
    <property type="entry name" value="PKD"/>
    <property type="match status" value="2"/>
</dbReference>
<proteinExistence type="predicted"/>
<evidence type="ECO:0000259" key="3">
    <source>
        <dbReference type="PROSITE" id="PS50093"/>
    </source>
</evidence>
<reference evidence="4" key="2">
    <citation type="submission" date="2019-02" db="EMBL/GenBank/DDBJ databases">
        <authorList>
            <person name="Chen S.-C."/>
            <person name="Chien H.-H."/>
            <person name="Lai M.-C."/>
        </authorList>
    </citation>
    <scope>NUCLEOTIDE SEQUENCE</scope>
    <source>
        <strain evidence="4">N2F9704</strain>
    </source>
</reference>
<dbReference type="Pfam" id="PF08308">
    <property type="entry name" value="PEGA"/>
    <property type="match status" value="4"/>
</dbReference>
<dbReference type="PROSITE" id="PS50093">
    <property type="entry name" value="PKD"/>
    <property type="match status" value="3"/>
</dbReference>
<dbReference type="Gene3D" id="2.160.20.10">
    <property type="entry name" value="Single-stranded right-handed beta-helix, Pectin lyase-like"/>
    <property type="match status" value="5"/>
</dbReference>
<dbReference type="InterPro" id="IPR012334">
    <property type="entry name" value="Pectin_lyas_fold"/>
</dbReference>
<feature type="domain" description="PKD" evidence="3">
    <location>
        <begin position="70"/>
        <end position="155"/>
    </location>
</feature>
<dbReference type="SMART" id="SM00089">
    <property type="entry name" value="PKD"/>
    <property type="match status" value="3"/>
</dbReference>
<feature type="compositionally biased region" description="Polar residues" evidence="1">
    <location>
        <begin position="2607"/>
        <end position="2625"/>
    </location>
</feature>
<dbReference type="InterPro" id="IPR013229">
    <property type="entry name" value="PEGA"/>
</dbReference>
<name>A0A8A3S5I7_9EURY</name>
<keyword evidence="2" id="KW-1133">Transmembrane helix</keyword>
<evidence type="ECO:0000256" key="1">
    <source>
        <dbReference type="SAM" id="MobiDB-lite"/>
    </source>
</evidence>
<dbReference type="InterPro" id="IPR007742">
    <property type="entry name" value="NosD_dom"/>
</dbReference>
<dbReference type="PANTHER" id="PTHR11319">
    <property type="entry name" value="G PROTEIN-COUPLED RECEPTOR-RELATED"/>
    <property type="match status" value="1"/>
</dbReference>
<dbReference type="SUPFAM" id="SSF51126">
    <property type="entry name" value="Pectin lyase-like"/>
    <property type="match status" value="5"/>
</dbReference>
<keyword evidence="2" id="KW-0812">Transmembrane</keyword>
<dbReference type="InterPro" id="IPR006626">
    <property type="entry name" value="PbH1"/>
</dbReference>
<dbReference type="InterPro" id="IPR022409">
    <property type="entry name" value="PKD/Chitinase_dom"/>
</dbReference>
<dbReference type="SUPFAM" id="SSF49299">
    <property type="entry name" value="PKD domain"/>
    <property type="match status" value="3"/>
</dbReference>
<sequence length="2819" mass="291768">MMLAFDSRGGLEMNKMPPFRKNAALFIVLLAVLFCLVLPVAGGEDGAGPSETTAPLEPPSNITNATVPALNLSLAADPPAGTVPLTVRFTAAVQGLAVDLWNWTVDGVAAVGNESTFNHTFFEPGTHVVGLTAVNESASVANTSSVDINVAAAPAPAAVVLADGDGSGHPRDWYVSKTGTGNVSSLLDITDLDAGDTIHIRGVEGHTYEGGFVIDKPNVTVKRWEGSPVQPLITSTSGASAFTVTADNATFLDLNISDNQLNGKGGAGINATGTPRRYLQRLTITNCTFAGNTVTGKGASGGALSAQDVDNILIEGTAFTGNSADYGGGAYFSVCTGATLTGTTFTGNTATYGGGGALFHGCYAATLTGTTFTANTANEGGGAYFNVCHHATLTNTTFTGNTADEGGGGAYFGECKRATLTGNTFTGNTATYEGGGAFFYYYSMNVNITNCRFDNPTNIHATMMSSAAALNTTRTPGTNIAGGPFLGGNLWLQDPAQNISEWAADADFDGICDQPLSLGAFGTDHLPLIYGGTVQINATPAADGAFVYVDGTNTTRTADNPFYLPVGNHTVTVHKEGFFTGEKRITVAPDENDPLDLTLTKIIHPMDWYVSKFGGDLNVTTISAIPEIGTGDTIHIWGVEGHAYDSGVVINASNVMVKRWEGSPARPLITNISQTAPAFTVTADNATFRDLNISRNRVDGNGAAINATGDSGNHLERLTITNCTFADNAANGTSACGGALHARYVDHLLVEGTGFTNNTAVWGGGGARFEECNDATLAATTFTGNNATVYGGGAFFYRSPGPAVAGTTFTGNTAGTDSGGLCFWISPDPSVANATFTDNRARQYGGGAFFYESPNATVTATAFTGNTATDGGGASFRNSQNATVTDCRLDNPTNIHADSSPGAVLNGTYQRGTNIAGGPYLGGNLWLTDPEQNISECGADADYDGICDENLTLTNFGTDHLPLIYDLDRGTVQINATPADAFVSVDGTNTSRTAGNAFYLPVGEHMISVHKAGYLPGEETITVTAGENKTLDLNLREIIHPMDWYVSTISGNYTNISKIPDLGAGDTIHIWGVAGHTYDGGFVIDKPNVTVKRWEGSPVQPLITSADNTTSAFTVTADNATFLDLNISDNHLNYYQSRGAGINATGSSGKGNHLKRLTITNCTFAGNKMTGRETWGGALSAEYVDALLVEGTAFTGNSAVWGGGGAWFSGCDAATLTGTTFTGNTARDSGGGAWFQGCDDATLTGTTFSGNNARYGGGAYFMECHAATLTGTTFSGNNARYGGGAYFYYSDDATLTNCRFDNPTNIYAMDSFCATLNTTRTSGTNIAGGPYLGGNLWLQDPAQNISEWAADADFDGICDQPLKINCRGGGVFGTDHLPLMHGGGTVVINATPADAFVFINGTNTTRTADNPFYLPVGNHTISVHKAGYFPGEQTITVVPGENDPLDLTLTKIDHPMNWYVSTISGNYTTISAIPEIGTGDTVHVWGVEGHAYDSGVVIDKPDVTVKRWEGSPVQPLITSTSGASAFTVTADNATFLDLDISRNTLNDTNGAAINAVGTSGNPLQRLTITNCTFADNAVNGTNTDGGALSAEYVDALLVEGTAFTGNTASSDGGGAIFEFCTAATLTGTTFTANTAGDYGGGADFEFCTGATLTGTTFTDNTAASGGGAGFGGCTGATITNCRLDNPTNIHARGSTAVLNSTYASGTNIAGGPYLGGNLWLNDPAQNISECGKDADFDGICDGTLSTDLGTDELPLIYDLDRGTVVINATPADAFVSVDGANTTRTAGGAFYLPVGEHTVSVHKEGFFTCEQNINVTAGENDPLTFDLMESTHPIDWYVSTISGNFSSLQEIPEIGEGDTVHIWGVAGHAYEGGIVINASDVTIRQWEGSPVKPLITSTNHTAPAFTVTANNATFRGLDISGNCLDDDEGLGAGINATGSETDHLKRLTIADCTFAGNTVNGTGAGGGALSAGYVDDLLVERTAFTGNNATRYGGGARFLSCNDTVLADTAFTDNAARFGGGVQFLFCNDSVLTDTTVTGNRASSCGGGADFLYSHGPVTLAGTAFTDNTAANQGGGARFYIAEGSCATLTGTAFTDNSAGFGGGAYFAGSYRAALPAAVLAGATFVNNTAEKFGGGAYLVDCDAAMLTDLSFDGNSADDGGGAYFYQCDDATLNASAFTGNRAAHAGGAINVTGHCGSSKVPLQHFAIADCTFTGNAADGCGGALSARAVDNLSVERTVFAGNDAPVGGGTHLSWCNDTFVADCRFENPANIFAENSTGALNATRTRGTNIAGGPFLGGNLWLTDPAQNISEWGPDIDCDGICDQPSTIPGLGTDALPLATGGDRGTVLVRASAHGGFVHIDGTNTTRTADHFPAPAPRAMARAAAAPTPPSDAFFLPTGNHTVEIVGATTYGRATVNIPAGATERVIVEVGEVEIQGYAIPRQGLAPLNVTFDTGFTDPAPDRLTWTFGDDNESSPCYWPSHTYEKAGRYTATLTAAWGEGSDLVTLVRTVNLTVGMPAPSLHLSAVEGNAPFTLGINVSGDGMPERWHLDLGDGRTVEGASPAEINRSVTYENAGTYPLVLTVSTGAFTTITTGTVTVHAPPTTPSSESNSGHSPISAGSTGSIPAGESASMKMKGTGIYEVRVTAGEDIPKVMITIKKTGRPSGVDAPAGTVYEYDEVTLYHTTEDAIEEIVVSFGVPKTWLEEHGLEPADVALYRYDDDGWQPLPTSVDGEDETSRHFSARSPGFFLFAIGGEPSAVSTPVMTPAAAAETVETFVTSPPAGPTPADTPTPFPTMLLVVGGAILLLLVAVAVWRTR</sequence>